<dbReference type="Pfam" id="PF05015">
    <property type="entry name" value="HigB-like_toxin"/>
    <property type="match status" value="1"/>
</dbReference>
<name>A0A1H2NY96_9PSED</name>
<evidence type="ECO:0000313" key="2">
    <source>
        <dbReference type="Proteomes" id="UP000198600"/>
    </source>
</evidence>
<reference evidence="2" key="1">
    <citation type="submission" date="2016-10" db="EMBL/GenBank/DDBJ databases">
        <authorList>
            <person name="Varghese N."/>
            <person name="Submissions S."/>
        </authorList>
    </citation>
    <scope>NUCLEOTIDE SEQUENCE [LARGE SCALE GENOMIC DNA]</scope>
    <source>
        <strain evidence="2">LMG 2223</strain>
    </source>
</reference>
<dbReference type="InterPro" id="IPR035093">
    <property type="entry name" value="RelE/ParE_toxin_dom_sf"/>
</dbReference>
<accession>A0A1H2NY96</accession>
<gene>
    <name evidence="1" type="ORF">SAMN05216202_5020</name>
</gene>
<proteinExistence type="predicted"/>
<dbReference type="STRING" id="46679.SAMN05216202_5020"/>
<evidence type="ECO:0000313" key="1">
    <source>
        <dbReference type="EMBL" id="SDV10402.1"/>
    </source>
</evidence>
<protein>
    <submittedName>
        <fullName evidence="1">RelE-like toxin of type II toxin-antitoxin system HigB</fullName>
    </submittedName>
</protein>
<organism evidence="1 2">
    <name type="scientific">Pseudomonas mucidolens</name>
    <dbReference type="NCBI Taxonomy" id="46679"/>
    <lineage>
        <taxon>Bacteria</taxon>
        <taxon>Pseudomonadati</taxon>
        <taxon>Pseudomonadota</taxon>
        <taxon>Gammaproteobacteria</taxon>
        <taxon>Pseudomonadales</taxon>
        <taxon>Pseudomonadaceae</taxon>
        <taxon>Pseudomonas</taxon>
    </lineage>
</organism>
<dbReference type="SUPFAM" id="SSF143011">
    <property type="entry name" value="RelE-like"/>
    <property type="match status" value="1"/>
</dbReference>
<dbReference type="EMBL" id="LT629802">
    <property type="protein sequence ID" value="SDV10402.1"/>
    <property type="molecule type" value="Genomic_DNA"/>
</dbReference>
<dbReference type="AlphaFoldDB" id="A0A1H2NY96"/>
<keyword evidence="2" id="KW-1185">Reference proteome</keyword>
<dbReference type="Proteomes" id="UP000198600">
    <property type="component" value="Chromosome I"/>
</dbReference>
<sequence>MRLVRLEVLTLIMQSACGVYCSFWIKQNVEMSLSCLAGWRFHQLKGDLVDYWSVSVSGNWPIIFRMLDDQVELVDYLDYH</sequence>
<dbReference type="InterPro" id="IPR007711">
    <property type="entry name" value="HigB-1"/>
</dbReference>
<dbReference type="Gene3D" id="3.30.2310.20">
    <property type="entry name" value="RelE-like"/>
    <property type="match status" value="1"/>
</dbReference>